<keyword evidence="2" id="KW-0732">Signal</keyword>
<dbReference type="RefSeq" id="WP_166756710.1">
    <property type="nucleotide sequence ID" value="NZ_BAABJU010000003.1"/>
</dbReference>
<gene>
    <name evidence="4" type="ORF">FB380_003620</name>
    <name evidence="3" type="ORF">GCM10011589_36680</name>
</gene>
<evidence type="ECO:0000256" key="1">
    <source>
        <dbReference type="SAM" id="MobiDB-lite"/>
    </source>
</evidence>
<feature type="region of interest" description="Disordered" evidence="1">
    <location>
        <begin position="111"/>
        <end position="136"/>
    </location>
</feature>
<evidence type="ECO:0000313" key="3">
    <source>
        <dbReference type="EMBL" id="GGL77357.1"/>
    </source>
</evidence>
<evidence type="ECO:0000313" key="4">
    <source>
        <dbReference type="EMBL" id="NIH69132.1"/>
    </source>
</evidence>
<feature type="signal peptide" evidence="2">
    <location>
        <begin position="1"/>
        <end position="25"/>
    </location>
</feature>
<protein>
    <submittedName>
        <fullName evidence="4">Uncharacterized protein</fullName>
    </submittedName>
</protein>
<organism evidence="4 5">
    <name type="scientific">Modestobacter marinus</name>
    <dbReference type="NCBI Taxonomy" id="477641"/>
    <lineage>
        <taxon>Bacteria</taxon>
        <taxon>Bacillati</taxon>
        <taxon>Actinomycetota</taxon>
        <taxon>Actinomycetes</taxon>
        <taxon>Geodermatophilales</taxon>
        <taxon>Geodermatophilaceae</taxon>
        <taxon>Modestobacter</taxon>
    </lineage>
</organism>
<reference evidence="4 5" key="3">
    <citation type="submission" date="2020-02" db="EMBL/GenBank/DDBJ databases">
        <title>Sequencing the genomes of 1000 actinobacteria strains.</title>
        <authorList>
            <person name="Klenk H.-P."/>
        </authorList>
    </citation>
    <scope>NUCLEOTIDE SEQUENCE [LARGE SCALE GENOMIC DNA]</scope>
    <source>
        <strain evidence="4 5">DSM 45201</strain>
    </source>
</reference>
<reference evidence="3" key="1">
    <citation type="journal article" date="2014" name="Int. J. Syst. Evol. Microbiol.">
        <title>Complete genome of a new Firmicutes species belonging to the dominant human colonic microbiota ('Ruminococcus bicirculans') reveals two chromosomes and a selective capacity to utilize plant glucans.</title>
        <authorList>
            <consortium name="NISC Comparative Sequencing Program"/>
            <person name="Wegmann U."/>
            <person name="Louis P."/>
            <person name="Goesmann A."/>
            <person name="Henrissat B."/>
            <person name="Duncan S.H."/>
            <person name="Flint H.J."/>
        </authorList>
    </citation>
    <scope>NUCLEOTIDE SEQUENCE</scope>
    <source>
        <strain evidence="3">CGMCC 4.5581</strain>
    </source>
</reference>
<evidence type="ECO:0000256" key="2">
    <source>
        <dbReference type="SAM" id="SignalP"/>
    </source>
</evidence>
<keyword evidence="6" id="KW-1185">Reference proteome</keyword>
<evidence type="ECO:0000313" key="6">
    <source>
        <dbReference type="Proteomes" id="UP000648663"/>
    </source>
</evidence>
<sequence length="282" mass="28210">MGTLVRRSSVGVLALVGTAVLSSCAGQPGAAGPTAVSEAAATDGAEPAVDEAAAEELAAALLPESAFGADATVHQLPSEWMGPWAGPWSWGDHDSWAGHRGWGGHHGWGGHWWADDDATEDDGTEDDGTATEPAVEPAACADALAALPALEDEEMPAVAAQVAATDQLRTFQVVAEGPAVEGVQLPVDELVAACADASVDAPWGMGMSFDVSALDVPERGDSAAGLAVTMTHPAGTVPMLVGVVTDGPRAVMLSQTGDDGAALDQAAFADLLTQAADAAGLG</sequence>
<dbReference type="Proteomes" id="UP000648663">
    <property type="component" value="Unassembled WGS sequence"/>
</dbReference>
<reference evidence="3" key="4">
    <citation type="submission" date="2024-05" db="EMBL/GenBank/DDBJ databases">
        <authorList>
            <person name="Sun Q."/>
            <person name="Zhou Y."/>
        </authorList>
    </citation>
    <scope>NUCLEOTIDE SEQUENCE</scope>
    <source>
        <strain evidence="3">CGMCC 4.5581</strain>
    </source>
</reference>
<comment type="caution">
    <text evidence="4">The sequence shown here is derived from an EMBL/GenBank/DDBJ whole genome shotgun (WGS) entry which is preliminary data.</text>
</comment>
<dbReference type="Proteomes" id="UP000552836">
    <property type="component" value="Unassembled WGS sequence"/>
</dbReference>
<proteinExistence type="predicted"/>
<feature type="compositionally biased region" description="Acidic residues" evidence="1">
    <location>
        <begin position="115"/>
        <end position="129"/>
    </location>
</feature>
<dbReference type="PROSITE" id="PS51257">
    <property type="entry name" value="PROKAR_LIPOPROTEIN"/>
    <property type="match status" value="1"/>
</dbReference>
<dbReference type="AlphaFoldDB" id="A0A846LS75"/>
<name>A0A846LS75_9ACTN</name>
<dbReference type="EMBL" id="BMMI01000007">
    <property type="protein sequence ID" value="GGL77357.1"/>
    <property type="molecule type" value="Genomic_DNA"/>
</dbReference>
<accession>A0A846LS75</accession>
<dbReference type="EMBL" id="JAAMPA010000002">
    <property type="protein sequence ID" value="NIH69132.1"/>
    <property type="molecule type" value="Genomic_DNA"/>
</dbReference>
<feature type="chain" id="PRO_5039313281" evidence="2">
    <location>
        <begin position="26"/>
        <end position="282"/>
    </location>
</feature>
<reference evidence="6" key="2">
    <citation type="journal article" date="2019" name="Int. J. Syst. Evol. Microbiol.">
        <title>The Global Catalogue of Microorganisms (GCM) 10K type strain sequencing project: providing services to taxonomists for standard genome sequencing and annotation.</title>
        <authorList>
            <consortium name="The Broad Institute Genomics Platform"/>
            <consortium name="The Broad Institute Genome Sequencing Center for Infectious Disease"/>
            <person name="Wu L."/>
            <person name="Ma J."/>
        </authorList>
    </citation>
    <scope>NUCLEOTIDE SEQUENCE [LARGE SCALE GENOMIC DNA]</scope>
    <source>
        <strain evidence="6">CGMCC 4.5581</strain>
    </source>
</reference>
<evidence type="ECO:0000313" key="5">
    <source>
        <dbReference type="Proteomes" id="UP000552836"/>
    </source>
</evidence>